<dbReference type="GO" id="GO:0009306">
    <property type="term" value="P:protein secretion"/>
    <property type="evidence" value="ECO:0007669"/>
    <property type="project" value="InterPro"/>
</dbReference>
<dbReference type="Proteomes" id="UP000179145">
    <property type="component" value="Chromosome"/>
</dbReference>
<dbReference type="PANTHER" id="PTHR30161:SF1">
    <property type="entry name" value="FLAGELLAR BIOSYNTHESIS PROTEIN FLHA-RELATED"/>
    <property type="match status" value="1"/>
</dbReference>
<evidence type="ECO:0008006" key="3">
    <source>
        <dbReference type="Google" id="ProtNLM"/>
    </source>
</evidence>
<dbReference type="InterPro" id="IPR042196">
    <property type="entry name" value="FHIPEP_4"/>
</dbReference>
<keyword evidence="2" id="KW-1185">Reference proteome</keyword>
<dbReference type="PANTHER" id="PTHR30161">
    <property type="entry name" value="FLAGELLAR EXPORT PROTEIN, MEMBRANE FLHA SUBUNIT-RELATED"/>
    <property type="match status" value="1"/>
</dbReference>
<dbReference type="Gene3D" id="1.10.8.540">
    <property type="entry name" value="FHIPEP family, domain 3"/>
    <property type="match status" value="1"/>
</dbReference>
<proteinExistence type="predicted"/>
<evidence type="ECO:0000313" key="1">
    <source>
        <dbReference type="EMBL" id="AOX16732.1"/>
    </source>
</evidence>
<dbReference type="Pfam" id="PF00771">
    <property type="entry name" value="FHIPEP"/>
    <property type="match status" value="1"/>
</dbReference>
<reference evidence="1 2" key="1">
    <citation type="journal article" date="2016" name="Microb. Cell Fact.">
        <title>Dissection of exopolysaccharide biosynthesis in Kozakia baliensis.</title>
        <authorList>
            <person name="Brandt J.U."/>
            <person name="Jakob F."/>
            <person name="Behr J."/>
            <person name="Geissler A.J."/>
            <person name="Vogel R.F."/>
        </authorList>
    </citation>
    <scope>NUCLEOTIDE SEQUENCE [LARGE SCALE GENOMIC DNA]</scope>
    <source>
        <strain evidence="1 2">DSM 14400</strain>
    </source>
</reference>
<dbReference type="KEGG" id="kba:A0U89_05865"/>
<dbReference type="STRING" id="153496.A0U89_05865"/>
<accession>A0A1D8USU0</accession>
<dbReference type="OrthoDB" id="9759185at2"/>
<organism evidence="1 2">
    <name type="scientific">Kozakia baliensis</name>
    <dbReference type="NCBI Taxonomy" id="153496"/>
    <lineage>
        <taxon>Bacteria</taxon>
        <taxon>Pseudomonadati</taxon>
        <taxon>Pseudomonadota</taxon>
        <taxon>Alphaproteobacteria</taxon>
        <taxon>Acetobacterales</taxon>
        <taxon>Acetobacteraceae</taxon>
        <taxon>Kozakia</taxon>
    </lineage>
</organism>
<dbReference type="RefSeq" id="WP_070402455.1">
    <property type="nucleotide sequence ID" value="NZ_CP014674.1"/>
</dbReference>
<sequence>MMECKRGDKLTLTDITPTQVSLLGIQRVLQGLLRERISIRDMPCILESIQEGVSYGCKTTERLVEHVRTRLARQISAGASERTGYIPAVTFSMEWQKFFFEALDTKNGDDQLYLTPTQVSKLVDAIKKALQKAVSQGEDVVLLVNGNIRTAVKAIVQRSQPALFVMSQAEIYIGTNVKVVSVVE</sequence>
<gene>
    <name evidence="1" type="ORF">A0U89_05865</name>
</gene>
<dbReference type="InterPro" id="IPR001712">
    <property type="entry name" value="T3SS_FHIPEP"/>
</dbReference>
<evidence type="ECO:0000313" key="2">
    <source>
        <dbReference type="Proteomes" id="UP000179145"/>
    </source>
</evidence>
<dbReference type="InterPro" id="IPR042193">
    <property type="entry name" value="FHIPEP_3"/>
</dbReference>
<dbReference type="GO" id="GO:0005886">
    <property type="term" value="C:plasma membrane"/>
    <property type="evidence" value="ECO:0007669"/>
    <property type="project" value="TreeGrafter"/>
</dbReference>
<dbReference type="GO" id="GO:0044780">
    <property type="term" value="P:bacterial-type flagellum assembly"/>
    <property type="evidence" value="ECO:0007669"/>
    <property type="project" value="TreeGrafter"/>
</dbReference>
<dbReference type="EMBL" id="CP014674">
    <property type="protein sequence ID" value="AOX16732.1"/>
    <property type="molecule type" value="Genomic_DNA"/>
</dbReference>
<name>A0A1D8USU0_9PROT</name>
<protein>
    <recommendedName>
        <fullName evidence="3">Flagellar biosynthesis protein FlhA</fullName>
    </recommendedName>
</protein>
<dbReference type="AlphaFoldDB" id="A0A1D8USU0"/>
<dbReference type="Gene3D" id="3.40.50.12790">
    <property type="entry name" value="FHIPEP family, domain 4"/>
    <property type="match status" value="1"/>
</dbReference>